<gene>
    <name evidence="2" type="ORF">SAMN07250955_11948</name>
</gene>
<dbReference type="OrthoDB" id="7068805at2"/>
<accession>A0A212S148</accession>
<name>A0A212S148_9PROT</name>
<protein>
    <recommendedName>
        <fullName evidence="1">N,N-dimethylformamidase alpha subunit domain-containing protein</fullName>
    </recommendedName>
</protein>
<reference evidence="2 3" key="1">
    <citation type="submission" date="2017-06" db="EMBL/GenBank/DDBJ databases">
        <authorList>
            <person name="Kim H.J."/>
            <person name="Triplett B.A."/>
        </authorList>
    </citation>
    <scope>NUCLEOTIDE SEQUENCE [LARGE SCALE GENOMIC DNA]</scope>
    <source>
        <strain evidence="2 3">B29T1</strain>
    </source>
</reference>
<dbReference type="AlphaFoldDB" id="A0A212S148"/>
<proteinExistence type="predicted"/>
<evidence type="ECO:0000313" key="3">
    <source>
        <dbReference type="Proteomes" id="UP000197065"/>
    </source>
</evidence>
<sequence>MITIPGPGTPERQRLIDEHERCIRSMKGVAGCAILRCGSPGDTTSLSGGITEDPLLRAVLQRMRGQPTRGKLVAVCTKVDAEWRIARLSGVPGVPPRFVDECVFTDEQEVQHAIFLRRLDEMAAEDGMPEHFDEGWKRGRHNWL</sequence>
<feature type="domain" description="N,N-dimethylformamidase alpha subunit" evidence="1">
    <location>
        <begin position="56"/>
        <end position="123"/>
    </location>
</feature>
<dbReference type="Proteomes" id="UP000197065">
    <property type="component" value="Unassembled WGS sequence"/>
</dbReference>
<dbReference type="InterPro" id="IPR058713">
    <property type="entry name" value="DMF_alpha_dom"/>
</dbReference>
<organism evidence="2 3">
    <name type="scientific">Arboricoccus pini</name>
    <dbReference type="NCBI Taxonomy" id="1963835"/>
    <lineage>
        <taxon>Bacteria</taxon>
        <taxon>Pseudomonadati</taxon>
        <taxon>Pseudomonadota</taxon>
        <taxon>Alphaproteobacteria</taxon>
        <taxon>Geminicoccales</taxon>
        <taxon>Geminicoccaceae</taxon>
        <taxon>Arboricoccus</taxon>
    </lineage>
</organism>
<evidence type="ECO:0000259" key="1">
    <source>
        <dbReference type="Pfam" id="PF26354"/>
    </source>
</evidence>
<dbReference type="RefSeq" id="WP_088562950.1">
    <property type="nucleotide sequence ID" value="NZ_FYEH01000019.1"/>
</dbReference>
<keyword evidence="3" id="KW-1185">Reference proteome</keyword>
<dbReference type="Pfam" id="PF26354">
    <property type="entry name" value="DMF_alpha"/>
    <property type="match status" value="1"/>
</dbReference>
<evidence type="ECO:0000313" key="2">
    <source>
        <dbReference type="EMBL" id="SNB78809.1"/>
    </source>
</evidence>
<dbReference type="EMBL" id="FYEH01000019">
    <property type="protein sequence ID" value="SNB78809.1"/>
    <property type="molecule type" value="Genomic_DNA"/>
</dbReference>